<feature type="region of interest" description="Disordered" evidence="1">
    <location>
        <begin position="1104"/>
        <end position="1125"/>
    </location>
</feature>
<feature type="compositionally biased region" description="Basic and acidic residues" evidence="1">
    <location>
        <begin position="333"/>
        <end position="346"/>
    </location>
</feature>
<feature type="compositionally biased region" description="Polar residues" evidence="1">
    <location>
        <begin position="1484"/>
        <end position="1515"/>
    </location>
</feature>
<feature type="region of interest" description="Disordered" evidence="1">
    <location>
        <begin position="1369"/>
        <end position="1515"/>
    </location>
</feature>
<protein>
    <submittedName>
        <fullName evidence="3">Uncharacterized protein</fullName>
    </submittedName>
</protein>
<feature type="region of interest" description="Disordered" evidence="1">
    <location>
        <begin position="937"/>
        <end position="964"/>
    </location>
</feature>
<dbReference type="EMBL" id="VSRR010004952">
    <property type="protein sequence ID" value="MPC41165.1"/>
    <property type="molecule type" value="Genomic_DNA"/>
</dbReference>
<feature type="compositionally biased region" description="Polar residues" evidence="1">
    <location>
        <begin position="1389"/>
        <end position="1400"/>
    </location>
</feature>
<feature type="compositionally biased region" description="Low complexity" evidence="1">
    <location>
        <begin position="1369"/>
        <end position="1383"/>
    </location>
</feature>
<keyword evidence="4" id="KW-1185">Reference proteome</keyword>
<accession>A0A5B7F6D2</accession>
<feature type="compositionally biased region" description="Polar residues" evidence="1">
    <location>
        <begin position="1427"/>
        <end position="1448"/>
    </location>
</feature>
<feature type="compositionally biased region" description="Basic and acidic residues" evidence="1">
    <location>
        <begin position="1827"/>
        <end position="1849"/>
    </location>
</feature>
<dbReference type="Proteomes" id="UP000324222">
    <property type="component" value="Unassembled WGS sequence"/>
</dbReference>
<feature type="signal peptide" evidence="2">
    <location>
        <begin position="1"/>
        <end position="27"/>
    </location>
</feature>
<feature type="region of interest" description="Disordered" evidence="1">
    <location>
        <begin position="1940"/>
        <end position="1969"/>
    </location>
</feature>
<feature type="region of interest" description="Disordered" evidence="1">
    <location>
        <begin position="764"/>
        <end position="866"/>
    </location>
</feature>
<feature type="region of interest" description="Disordered" evidence="1">
    <location>
        <begin position="402"/>
        <end position="485"/>
    </location>
</feature>
<feature type="compositionally biased region" description="Polar residues" evidence="1">
    <location>
        <begin position="952"/>
        <end position="964"/>
    </location>
</feature>
<proteinExistence type="predicted"/>
<organism evidence="3 4">
    <name type="scientific">Portunus trituberculatus</name>
    <name type="common">Swimming crab</name>
    <name type="synonym">Neptunus trituberculatus</name>
    <dbReference type="NCBI Taxonomy" id="210409"/>
    <lineage>
        <taxon>Eukaryota</taxon>
        <taxon>Metazoa</taxon>
        <taxon>Ecdysozoa</taxon>
        <taxon>Arthropoda</taxon>
        <taxon>Crustacea</taxon>
        <taxon>Multicrustacea</taxon>
        <taxon>Malacostraca</taxon>
        <taxon>Eumalacostraca</taxon>
        <taxon>Eucarida</taxon>
        <taxon>Decapoda</taxon>
        <taxon>Pleocyemata</taxon>
        <taxon>Brachyura</taxon>
        <taxon>Eubrachyura</taxon>
        <taxon>Portunoidea</taxon>
        <taxon>Portunidae</taxon>
        <taxon>Portuninae</taxon>
        <taxon>Portunus</taxon>
    </lineage>
</organism>
<feature type="compositionally biased region" description="Basic residues" evidence="1">
    <location>
        <begin position="787"/>
        <end position="797"/>
    </location>
</feature>
<feature type="region of interest" description="Disordered" evidence="1">
    <location>
        <begin position="1775"/>
        <end position="1856"/>
    </location>
</feature>
<feature type="compositionally biased region" description="Low complexity" evidence="1">
    <location>
        <begin position="684"/>
        <end position="696"/>
    </location>
</feature>
<evidence type="ECO:0000313" key="3">
    <source>
        <dbReference type="EMBL" id="MPC41165.1"/>
    </source>
</evidence>
<feature type="region of interest" description="Disordered" evidence="1">
    <location>
        <begin position="2046"/>
        <end position="2072"/>
    </location>
</feature>
<feature type="compositionally biased region" description="Polar residues" evidence="1">
    <location>
        <begin position="901"/>
        <end position="914"/>
    </location>
</feature>
<feature type="compositionally biased region" description="Polar residues" evidence="1">
    <location>
        <begin position="1714"/>
        <end position="1725"/>
    </location>
</feature>
<feature type="region of interest" description="Disordered" evidence="1">
    <location>
        <begin position="885"/>
        <end position="915"/>
    </location>
</feature>
<feature type="region of interest" description="Disordered" evidence="1">
    <location>
        <begin position="2104"/>
        <end position="2127"/>
    </location>
</feature>
<feature type="chain" id="PRO_5022917340" evidence="2">
    <location>
        <begin position="28"/>
        <end position="2229"/>
    </location>
</feature>
<feature type="region of interest" description="Disordered" evidence="1">
    <location>
        <begin position="1307"/>
        <end position="1340"/>
    </location>
</feature>
<feature type="region of interest" description="Disordered" evidence="1">
    <location>
        <begin position="327"/>
        <end position="360"/>
    </location>
</feature>
<evidence type="ECO:0000313" key="4">
    <source>
        <dbReference type="Proteomes" id="UP000324222"/>
    </source>
</evidence>
<gene>
    <name evidence="3" type="ORF">E2C01_034750</name>
</gene>
<feature type="compositionally biased region" description="Low complexity" evidence="1">
    <location>
        <begin position="939"/>
        <end position="950"/>
    </location>
</feature>
<comment type="caution">
    <text evidence="3">The sequence shown here is derived from an EMBL/GenBank/DDBJ whole genome shotgun (WGS) entry which is preliminary data.</text>
</comment>
<feature type="compositionally biased region" description="Basic residues" evidence="1">
    <location>
        <begin position="816"/>
        <end position="827"/>
    </location>
</feature>
<feature type="compositionally biased region" description="Acidic residues" evidence="1">
    <location>
        <begin position="437"/>
        <end position="458"/>
    </location>
</feature>
<feature type="compositionally biased region" description="Basic and acidic residues" evidence="1">
    <location>
        <begin position="1116"/>
        <end position="1125"/>
    </location>
</feature>
<feature type="compositionally biased region" description="Polar residues" evidence="1">
    <location>
        <begin position="1776"/>
        <end position="1789"/>
    </location>
</feature>
<feature type="compositionally biased region" description="Polar residues" evidence="1">
    <location>
        <begin position="828"/>
        <end position="852"/>
    </location>
</feature>
<evidence type="ECO:0000256" key="1">
    <source>
        <dbReference type="SAM" id="MobiDB-lite"/>
    </source>
</evidence>
<name>A0A5B7F6D2_PORTR</name>
<feature type="compositionally biased region" description="Basic residues" evidence="1">
    <location>
        <begin position="347"/>
        <end position="358"/>
    </location>
</feature>
<keyword evidence="2" id="KW-0732">Signal</keyword>
<feature type="compositionally biased region" description="Polar residues" evidence="1">
    <location>
        <begin position="1455"/>
        <end position="1472"/>
    </location>
</feature>
<sequence>MSRRSPLPLVPLLLQLLTSYLTCYAHALTRPHPPRPHNIPGDLDLLYTPEGQLGHGGQSYGGHISRPYIPLVLERSVTLRPRSRVTESLLLQYPTNPRPQTHDPGRVASKRPLIPRPTPLTRLSQARVEVRRPQGKLTTTKRPVVIETGGWKPINDSTTRTTSTWGSDTWYDPRYASNHRWGNVKLQNDLNNQFPLNYRRWYDFPGAYDIYDMRYFKLRPLEWSNQRRILKVPPRHNQHDQRDQRVSRNSLWDGGPLGLMSLFVSSLTVLFMASSVIGKENVAPILPDVSQITSSLRDIMQGSEKKGPRVLSDSALDPLRLYSEGSLSLSGSKESKEDGSKKTEGTKRRKRRRMKRSVSKVIYSEEKEGIGDKELNEGVKKRRKEKSEWKVTGIAEEIREIDEKVSSSEIESIEENEVTGKNTTRSRKEIKEKVLQENDDEEKKEEIEDKEEEEEKEEEEKKELQKQKQQLPYPSKQGDETKTSRAERLIRDTTAHLLQNKSGTGRQLASLSQIALSAAMVLGAYAGYAIINTNKKDAATPATKKIRNKLRGEDLDDETINTLIDLSQRVDSSLTSSSPFTISPVTSTLPLIDLWEQVEHKNLQSQVFPTGDGGTRSDVLRKTDMIFDSKLPGMKGQRGEGTVVTSLLDQSDLWDIKGSPAPPDLIRSTGNDFFNFHSQFRDSTTTTTTAGPPTTTQGLMMSQNPTTSPEPYYVYLSSLPPDITTSALPNLILQHAGSYLSTSPLTTGTYPLATTPSITFERLNTRPHLSHFPVSTTTTRPSSNRRAGSKKKSKRPTSQKSNSASFSSQSTTTKRPQNRRKGSKNKPKGSTTAMPSVTAFMNPSPMSTTTAKPYTRLGGKPEDTPNLQSYEAYLSAFSRLLTTPESLTSNTPQSPKPDFSFLSTTSRNTIQGWPSDQAEILPVHSGRHTTPNPYSAYFSSTSPSSTRKSPNYLITSPTTNPGYFSSTLPSTTTENPDYSNSTPETYSRYFSSTSLPSFTTKGSNNRHTSVIIQPKTPMKSLPFSVYQPQKFGHSTTPAPTTVVSHTLNFERDQFSSRPTERPMLIQGYDGNKDSKPLLLPEKVDPILSFPDFYLHSTRRPVLMKGYGSEGYPKPSRTQEDQEKDQKDDQILHYYFSQVNPTSKPGFTKDYYDFSHFKNPSTSLLLQRNTERPSTTDAREKVTSRSAVRITEGSPVSLPINLNQYPNPSFYTPPSANYKHPTSSSLVTQLPSPIQSKNLTTVSYILQSPSTVAHKHPTPSSYTPQPPFSVNYKHPSNPSFSITQSPSSILNKHPIPLSLVTGMPSLLFQHPSTPSAPITQTPSLHNKHPTSSSYKPRSPSLTLYKHPSTPASYNLHPTPSPVQILLTTTKPRTTTTTTTTTTSTGPNKLETMSNPVLTYPNSPGDIKGLQMPIRSPRPSATHDPSYFMNKNHSMSQVPHRSRPSLQYSRQEIPKPHSTQFPQRQHPVQNTRPSLQYPKQEVPKPHSTQFPQRQHPVQNTRPSLQYSRQETPKPQLSQMETRPQIKHWGLTHVLPSTKAPESEDLKDILPYNAQDEEEGDILDSGTIDTILSLAKREWANLQEEQSLESLPMADLFTQSASTSDNSQPVRGVNVNRLGHLNIGDSQLMDHAMPLRTWHDNTGVEYVAIPLLFNQGKNRTLGQLSHFLLDGRDQETELSAMVKTTPGRILPEHLGRWTVDHLTTSEGREATAEGKVTDSTLQQYLQKSPRSDHNTTNGGNKSENGGNNNSTLDTRPNFFTDVWNLWTQRKSVNVDHLPSSLTQDQSAPNTAVTARPTHPEPVNTHTHSHTLRRTTPNLQESKSDLGNPDVRLKQDSNRRNCDFKDHSSDSRQGHVGTTPRGLVTWIPSISLSTWGSITDNRGEEREQMRSLVARPSYGTSQPLIRPLGVTIQDNMEEAKGTVLKHPLGTSLPTRPLHLENEMETQKRTNFKHPSGTPRLGTGPPDKEKESFLENPSFRTPELSIEPHKLALEDGREIGNRSLLEQIPLETQGLPAGSPKLILASGVYDTATKTNHKQGHPSVTTLIVSKQRNDSHKTRSLTKTRDKTKQHTSNYSRGLNYGEIESLPLQPPKSATVRSPEIVFLREPDTHSRPQNKRKPVQGNNIERQIEHKQRGHVGIDQLVLPMSKKTGDSHEKMDNNHVFSQPVPLRESLKKTEGIGVFSQAQIPDTKKMENYRVTPQTMLLPVQKTEGHASLPYPLTLNGLFPIKYSQ</sequence>
<feature type="compositionally biased region" description="Basic and acidic residues" evidence="1">
    <location>
        <begin position="426"/>
        <end position="436"/>
    </location>
</feature>
<evidence type="ECO:0000256" key="2">
    <source>
        <dbReference type="SAM" id="SignalP"/>
    </source>
</evidence>
<feature type="compositionally biased region" description="Polar residues" evidence="1">
    <location>
        <begin position="1309"/>
        <end position="1340"/>
    </location>
</feature>
<feature type="compositionally biased region" description="Basic and acidic residues" evidence="1">
    <location>
        <begin position="2047"/>
        <end position="2065"/>
    </location>
</feature>
<feature type="region of interest" description="Disordered" evidence="1">
    <location>
        <begin position="683"/>
        <end position="704"/>
    </location>
</feature>
<feature type="compositionally biased region" description="Low complexity" evidence="1">
    <location>
        <begin position="775"/>
        <end position="786"/>
    </location>
</feature>
<feature type="region of interest" description="Disordered" evidence="1">
    <location>
        <begin position="1705"/>
        <end position="1751"/>
    </location>
</feature>
<feature type="region of interest" description="Disordered" evidence="1">
    <location>
        <begin position="94"/>
        <end position="134"/>
    </location>
</feature>
<feature type="compositionally biased region" description="Low complexity" evidence="1">
    <location>
        <begin position="1731"/>
        <end position="1748"/>
    </location>
</feature>
<reference evidence="3 4" key="1">
    <citation type="submission" date="2019-05" db="EMBL/GenBank/DDBJ databases">
        <title>Another draft genome of Portunus trituberculatus and its Hox gene families provides insights of decapod evolution.</title>
        <authorList>
            <person name="Jeong J.-H."/>
            <person name="Song I."/>
            <person name="Kim S."/>
            <person name="Choi T."/>
            <person name="Kim D."/>
            <person name="Ryu S."/>
            <person name="Kim W."/>
        </authorList>
    </citation>
    <scope>NUCLEOTIDE SEQUENCE [LARGE SCALE GENOMIC DNA]</scope>
    <source>
        <tissue evidence="3">Muscle</tissue>
    </source>
</reference>
<feature type="compositionally biased region" description="Low complexity" evidence="1">
    <location>
        <begin position="798"/>
        <end position="814"/>
    </location>
</feature>